<comment type="subcellular location">
    <subcellularLocation>
        <location evidence="1">Membrane</location>
        <topology evidence="1">Multi-pass membrane protein</topology>
    </subcellularLocation>
</comment>
<evidence type="ECO:0000256" key="6">
    <source>
        <dbReference type="SAM" id="Phobius"/>
    </source>
</evidence>
<protein>
    <recommendedName>
        <fullName evidence="7">Ion transport domain-containing protein</fullName>
    </recommendedName>
</protein>
<sequence length="420" mass="47073">MSFDPLLMVSARNAFMELVRANYWEQINDGFFGQHGGGRAEALLHSVEGTIASNEGKLNDLTFLQQELEPMSGTPDEAASPPPHTTSGLANGARSLAKSQRFQTFVSASIMVSVIIDIVYDSMKPNSESLRPMWLGVSIGLLAIFLLEQSVRLFAYKTAYFKKASNVFDALLVLLITIGIILELSGMKNWLFAADFWVFRLIRVFRLIVPTRVADAIQFWQQIKKKFSGKGFSEEQAICMEHILMYTAFCKAHVHAQHEFVEFFGRKHMPLPGEQACVILESHTLVYKASVATLKAAASLDQEALDDINILREGSNAVKTMRKFISQAQEQNVISSSAAETLMEPMVHKQREWINHIHGVELGTNSPRDKNLPVRRTPSPAMDRSERYRMEEEEEEAPRTGAKGSVAPKATWASCLKFWA</sequence>
<keyword evidence="4 6" id="KW-0472">Membrane</keyword>
<evidence type="ECO:0000313" key="9">
    <source>
        <dbReference type="Proteomes" id="UP000626109"/>
    </source>
</evidence>
<proteinExistence type="predicted"/>
<organism evidence="8 9">
    <name type="scientific">Polarella glacialis</name>
    <name type="common">Dinoflagellate</name>
    <dbReference type="NCBI Taxonomy" id="89957"/>
    <lineage>
        <taxon>Eukaryota</taxon>
        <taxon>Sar</taxon>
        <taxon>Alveolata</taxon>
        <taxon>Dinophyceae</taxon>
        <taxon>Suessiales</taxon>
        <taxon>Suessiaceae</taxon>
        <taxon>Polarella</taxon>
    </lineage>
</organism>
<dbReference type="Proteomes" id="UP000626109">
    <property type="component" value="Unassembled WGS sequence"/>
</dbReference>
<dbReference type="InterPro" id="IPR027359">
    <property type="entry name" value="Volt_channel_dom_sf"/>
</dbReference>
<dbReference type="Gene3D" id="1.20.120.350">
    <property type="entry name" value="Voltage-gated potassium channels. Chain C"/>
    <property type="match status" value="1"/>
</dbReference>
<dbReference type="GO" id="GO:0016020">
    <property type="term" value="C:membrane"/>
    <property type="evidence" value="ECO:0007669"/>
    <property type="project" value="UniProtKB-SubCell"/>
</dbReference>
<reference evidence="8" key="1">
    <citation type="submission" date="2021-02" db="EMBL/GenBank/DDBJ databases">
        <authorList>
            <person name="Dougan E. K."/>
            <person name="Rhodes N."/>
            <person name="Thang M."/>
            <person name="Chan C."/>
        </authorList>
    </citation>
    <scope>NUCLEOTIDE SEQUENCE</scope>
</reference>
<feature type="domain" description="Ion transport" evidence="7">
    <location>
        <begin position="100"/>
        <end position="224"/>
    </location>
</feature>
<evidence type="ECO:0000256" key="4">
    <source>
        <dbReference type="ARBA" id="ARBA00023136"/>
    </source>
</evidence>
<dbReference type="GO" id="GO:0005216">
    <property type="term" value="F:monoatomic ion channel activity"/>
    <property type="evidence" value="ECO:0007669"/>
    <property type="project" value="InterPro"/>
</dbReference>
<comment type="caution">
    <text evidence="8">The sequence shown here is derived from an EMBL/GenBank/DDBJ whole genome shotgun (WGS) entry which is preliminary data.</text>
</comment>
<dbReference type="AlphaFoldDB" id="A0A813I986"/>
<keyword evidence="3 6" id="KW-1133">Transmembrane helix</keyword>
<evidence type="ECO:0000256" key="2">
    <source>
        <dbReference type="ARBA" id="ARBA00022692"/>
    </source>
</evidence>
<evidence type="ECO:0000256" key="3">
    <source>
        <dbReference type="ARBA" id="ARBA00022989"/>
    </source>
</evidence>
<evidence type="ECO:0000313" key="8">
    <source>
        <dbReference type="EMBL" id="CAE8646429.1"/>
    </source>
</evidence>
<evidence type="ECO:0000256" key="5">
    <source>
        <dbReference type="SAM" id="MobiDB-lite"/>
    </source>
</evidence>
<feature type="transmembrane region" description="Helical" evidence="6">
    <location>
        <begin position="132"/>
        <end position="155"/>
    </location>
</feature>
<gene>
    <name evidence="8" type="ORF">PGLA2088_LOCUS4804</name>
</gene>
<dbReference type="Pfam" id="PF00520">
    <property type="entry name" value="Ion_trans"/>
    <property type="match status" value="1"/>
</dbReference>
<evidence type="ECO:0000259" key="7">
    <source>
        <dbReference type="Pfam" id="PF00520"/>
    </source>
</evidence>
<feature type="region of interest" description="Disordered" evidence="5">
    <location>
        <begin position="71"/>
        <end position="90"/>
    </location>
</feature>
<keyword evidence="2 6" id="KW-0812">Transmembrane</keyword>
<name>A0A813I986_POLGL</name>
<dbReference type="SUPFAM" id="SSF81324">
    <property type="entry name" value="Voltage-gated potassium channels"/>
    <property type="match status" value="1"/>
</dbReference>
<dbReference type="EMBL" id="CAJNNW010004432">
    <property type="protein sequence ID" value="CAE8646429.1"/>
    <property type="molecule type" value="Genomic_DNA"/>
</dbReference>
<dbReference type="InterPro" id="IPR005821">
    <property type="entry name" value="Ion_trans_dom"/>
</dbReference>
<evidence type="ECO:0000256" key="1">
    <source>
        <dbReference type="ARBA" id="ARBA00004141"/>
    </source>
</evidence>
<feature type="transmembrane region" description="Helical" evidence="6">
    <location>
        <begin position="167"/>
        <end position="184"/>
    </location>
</feature>
<accession>A0A813I986</accession>
<feature type="region of interest" description="Disordered" evidence="5">
    <location>
        <begin position="361"/>
        <end position="408"/>
    </location>
</feature>